<dbReference type="EC" id="5.3.2.1" evidence="9"/>
<dbReference type="Pfam" id="PF01187">
    <property type="entry name" value="MIF"/>
    <property type="match status" value="1"/>
</dbReference>
<dbReference type="SUPFAM" id="SSF55331">
    <property type="entry name" value="Tautomerase/MIF"/>
    <property type="match status" value="1"/>
</dbReference>
<dbReference type="PANTHER" id="PTHR11954">
    <property type="entry name" value="D-DOPACHROME DECARBOXYLASE"/>
    <property type="match status" value="1"/>
</dbReference>
<dbReference type="KEGG" id="lgi:LOTGIDRAFT_176471"/>
<evidence type="ECO:0000256" key="7">
    <source>
        <dbReference type="ARBA" id="ARBA00036823"/>
    </source>
</evidence>
<evidence type="ECO:0000256" key="8">
    <source>
        <dbReference type="ARBA" id="ARBA00038932"/>
    </source>
</evidence>
<organism evidence="13 14">
    <name type="scientific">Lottia gigantea</name>
    <name type="common">Giant owl limpet</name>
    <dbReference type="NCBI Taxonomy" id="225164"/>
    <lineage>
        <taxon>Eukaryota</taxon>
        <taxon>Metazoa</taxon>
        <taxon>Spiralia</taxon>
        <taxon>Lophotrochozoa</taxon>
        <taxon>Mollusca</taxon>
        <taxon>Gastropoda</taxon>
        <taxon>Patellogastropoda</taxon>
        <taxon>Lottioidea</taxon>
        <taxon>Lottiidae</taxon>
        <taxon>Lottia</taxon>
    </lineage>
</organism>
<dbReference type="CTD" id="20243788"/>
<accession>V4AZ68</accession>
<dbReference type="GO" id="GO:0050178">
    <property type="term" value="F:phenylpyruvate tautomerase activity"/>
    <property type="evidence" value="ECO:0007669"/>
    <property type="project" value="UniProtKB-EC"/>
</dbReference>
<evidence type="ECO:0000256" key="12">
    <source>
        <dbReference type="ARBA" id="ARBA00042730"/>
    </source>
</evidence>
<proteinExistence type="inferred from homology"/>
<evidence type="ECO:0000256" key="6">
    <source>
        <dbReference type="ARBA" id="ARBA00036735"/>
    </source>
</evidence>
<dbReference type="GeneID" id="20243788"/>
<keyword evidence="3" id="KW-0202">Cytokine</keyword>
<dbReference type="STRING" id="225164.V4AZ68"/>
<evidence type="ECO:0000256" key="10">
    <source>
        <dbReference type="ARBA" id="ARBA00041631"/>
    </source>
</evidence>
<dbReference type="RefSeq" id="XP_009048902.1">
    <property type="nucleotide sequence ID" value="XM_009050654.1"/>
</dbReference>
<sequence>MPMVTVFTNASRALVTEAFATELGKSVGTHLNRPEEYVTVRVVPEQLMFTGGKPTPFAHVDVISLSGLGPDKNREMAPDITKIVEEHLKIPKILLTFDRIDPTDCGIDGKTFPTWISQDE</sequence>
<comment type="catalytic activity">
    <reaction evidence="7">
        <text>L-dopachrome = 5,6-dihydroxyindole-2-carboxylate</text>
        <dbReference type="Rhea" id="RHEA:13041"/>
        <dbReference type="ChEBI" id="CHEBI:16875"/>
        <dbReference type="ChEBI" id="CHEBI:57509"/>
        <dbReference type="EC" id="5.3.3.12"/>
    </reaction>
</comment>
<evidence type="ECO:0000256" key="11">
    <source>
        <dbReference type="ARBA" id="ARBA00041912"/>
    </source>
</evidence>
<evidence type="ECO:0000256" key="4">
    <source>
        <dbReference type="ARBA" id="ARBA00022525"/>
    </source>
</evidence>
<keyword evidence="5" id="KW-0413">Isomerase</keyword>
<evidence type="ECO:0000256" key="9">
    <source>
        <dbReference type="ARBA" id="ARBA00039086"/>
    </source>
</evidence>
<gene>
    <name evidence="13" type="ORF">LOTGIDRAFT_176471</name>
</gene>
<evidence type="ECO:0000313" key="14">
    <source>
        <dbReference type="Proteomes" id="UP000030746"/>
    </source>
</evidence>
<dbReference type="PANTHER" id="PTHR11954:SF6">
    <property type="entry name" value="MACROPHAGE MIGRATION INHIBITORY FACTOR"/>
    <property type="match status" value="1"/>
</dbReference>
<dbReference type="OrthoDB" id="255819at2759"/>
<evidence type="ECO:0000256" key="3">
    <source>
        <dbReference type="ARBA" id="ARBA00022514"/>
    </source>
</evidence>
<protein>
    <recommendedName>
        <fullName evidence="12">L-dopachrome isomerase</fullName>
        <ecNumber evidence="9">5.3.2.1</ecNumber>
        <ecNumber evidence="8">5.3.3.12</ecNumber>
    </recommendedName>
    <alternativeName>
        <fullName evidence="10">L-dopachrome tautomerase</fullName>
    </alternativeName>
    <alternativeName>
        <fullName evidence="11">Phenylpyruvate tautomerase</fullName>
    </alternativeName>
</protein>
<reference evidence="13 14" key="1">
    <citation type="journal article" date="2013" name="Nature">
        <title>Insights into bilaterian evolution from three spiralian genomes.</title>
        <authorList>
            <person name="Simakov O."/>
            <person name="Marletaz F."/>
            <person name="Cho S.J."/>
            <person name="Edsinger-Gonzales E."/>
            <person name="Havlak P."/>
            <person name="Hellsten U."/>
            <person name="Kuo D.H."/>
            <person name="Larsson T."/>
            <person name="Lv J."/>
            <person name="Arendt D."/>
            <person name="Savage R."/>
            <person name="Osoegawa K."/>
            <person name="de Jong P."/>
            <person name="Grimwood J."/>
            <person name="Chapman J.A."/>
            <person name="Shapiro H."/>
            <person name="Aerts A."/>
            <person name="Otillar R.P."/>
            <person name="Terry A.Y."/>
            <person name="Boore J.L."/>
            <person name="Grigoriev I.V."/>
            <person name="Lindberg D.R."/>
            <person name="Seaver E.C."/>
            <person name="Weisblat D.A."/>
            <person name="Putnam N.H."/>
            <person name="Rokhsar D.S."/>
        </authorList>
    </citation>
    <scope>NUCLEOTIDE SEQUENCE [LARGE SCALE GENOMIC DNA]</scope>
</reference>
<keyword evidence="14" id="KW-1185">Reference proteome</keyword>
<keyword evidence="4" id="KW-0964">Secreted</keyword>
<evidence type="ECO:0000256" key="1">
    <source>
        <dbReference type="ARBA" id="ARBA00004613"/>
    </source>
</evidence>
<dbReference type="EMBL" id="KB200712">
    <property type="protein sequence ID" value="ESP00411.1"/>
    <property type="molecule type" value="Genomic_DNA"/>
</dbReference>
<evidence type="ECO:0000256" key="2">
    <source>
        <dbReference type="ARBA" id="ARBA00005851"/>
    </source>
</evidence>
<dbReference type="HOGENOM" id="CLU_129906_1_1_1"/>
<evidence type="ECO:0000313" key="13">
    <source>
        <dbReference type="EMBL" id="ESP00411.1"/>
    </source>
</evidence>
<comment type="catalytic activity">
    <reaction evidence="6">
        <text>3-phenylpyruvate = enol-phenylpyruvate</text>
        <dbReference type="Rhea" id="RHEA:17097"/>
        <dbReference type="ChEBI" id="CHEBI:16815"/>
        <dbReference type="ChEBI" id="CHEBI:18005"/>
        <dbReference type="EC" id="5.3.2.1"/>
    </reaction>
</comment>
<dbReference type="Gene3D" id="3.30.429.10">
    <property type="entry name" value="Macrophage Migration Inhibitory Factor"/>
    <property type="match status" value="1"/>
</dbReference>
<dbReference type="InterPro" id="IPR001398">
    <property type="entry name" value="Macrophage_inhib_fac"/>
</dbReference>
<dbReference type="GO" id="GO:0005125">
    <property type="term" value="F:cytokine activity"/>
    <property type="evidence" value="ECO:0007669"/>
    <property type="project" value="UniProtKB-KW"/>
</dbReference>
<name>V4AZ68_LOTGI</name>
<dbReference type="Proteomes" id="UP000030746">
    <property type="component" value="Unassembled WGS sequence"/>
</dbReference>
<dbReference type="EC" id="5.3.3.12" evidence="8"/>
<dbReference type="InterPro" id="IPR014347">
    <property type="entry name" value="Tautomerase/MIF_sf"/>
</dbReference>
<dbReference type="GO" id="GO:0005615">
    <property type="term" value="C:extracellular space"/>
    <property type="evidence" value="ECO:0007669"/>
    <property type="project" value="UniProtKB-KW"/>
</dbReference>
<comment type="similarity">
    <text evidence="2">Belongs to the MIF family.</text>
</comment>
<dbReference type="OMA" id="YMHTMSA"/>
<dbReference type="GO" id="GO:0004167">
    <property type="term" value="F:dopachrome isomerase activity"/>
    <property type="evidence" value="ECO:0007669"/>
    <property type="project" value="UniProtKB-EC"/>
</dbReference>
<evidence type="ECO:0000256" key="5">
    <source>
        <dbReference type="ARBA" id="ARBA00023235"/>
    </source>
</evidence>
<dbReference type="AlphaFoldDB" id="V4AZ68"/>
<comment type="subcellular location">
    <subcellularLocation>
        <location evidence="1">Secreted</location>
    </subcellularLocation>
</comment>